<evidence type="ECO:0000313" key="2">
    <source>
        <dbReference type="Proteomes" id="UP000265520"/>
    </source>
</evidence>
<proteinExistence type="predicted"/>
<sequence length="100" mass="10573">IASQNNTDEGANGCTRLQCGVIDDDEADLFIDQQAAGSSRMLADSNPDFVSMKTANSDQSDTCTRKGENGRYTSCVGGDSGSPQLHGCKDKYCEARLNSG</sequence>
<dbReference type="Proteomes" id="UP000265520">
    <property type="component" value="Unassembled WGS sequence"/>
</dbReference>
<dbReference type="EMBL" id="LXQA010228429">
    <property type="protein sequence ID" value="MCI35918.1"/>
    <property type="molecule type" value="Genomic_DNA"/>
</dbReference>
<accession>A0A392RH24</accession>
<keyword evidence="2" id="KW-1185">Reference proteome</keyword>
<feature type="non-terminal residue" evidence="1">
    <location>
        <position position="1"/>
    </location>
</feature>
<evidence type="ECO:0000313" key="1">
    <source>
        <dbReference type="EMBL" id="MCI35918.1"/>
    </source>
</evidence>
<dbReference type="AlphaFoldDB" id="A0A392RH24"/>
<comment type="caution">
    <text evidence="1">The sequence shown here is derived from an EMBL/GenBank/DDBJ whole genome shotgun (WGS) entry which is preliminary data.</text>
</comment>
<protein>
    <submittedName>
        <fullName evidence="1">Uncharacterized protein</fullName>
    </submittedName>
</protein>
<reference evidence="1 2" key="1">
    <citation type="journal article" date="2018" name="Front. Plant Sci.">
        <title>Red Clover (Trifolium pratense) and Zigzag Clover (T. medium) - A Picture of Genomic Similarities and Differences.</title>
        <authorList>
            <person name="Dluhosova J."/>
            <person name="Istvanek J."/>
            <person name="Nedelnik J."/>
            <person name="Repkova J."/>
        </authorList>
    </citation>
    <scope>NUCLEOTIDE SEQUENCE [LARGE SCALE GENOMIC DNA]</scope>
    <source>
        <strain evidence="2">cv. 10/8</strain>
        <tissue evidence="1">Leaf</tissue>
    </source>
</reference>
<organism evidence="1 2">
    <name type="scientific">Trifolium medium</name>
    <dbReference type="NCBI Taxonomy" id="97028"/>
    <lineage>
        <taxon>Eukaryota</taxon>
        <taxon>Viridiplantae</taxon>
        <taxon>Streptophyta</taxon>
        <taxon>Embryophyta</taxon>
        <taxon>Tracheophyta</taxon>
        <taxon>Spermatophyta</taxon>
        <taxon>Magnoliopsida</taxon>
        <taxon>eudicotyledons</taxon>
        <taxon>Gunneridae</taxon>
        <taxon>Pentapetalae</taxon>
        <taxon>rosids</taxon>
        <taxon>fabids</taxon>
        <taxon>Fabales</taxon>
        <taxon>Fabaceae</taxon>
        <taxon>Papilionoideae</taxon>
        <taxon>50 kb inversion clade</taxon>
        <taxon>NPAAA clade</taxon>
        <taxon>Hologalegina</taxon>
        <taxon>IRL clade</taxon>
        <taxon>Trifolieae</taxon>
        <taxon>Trifolium</taxon>
    </lineage>
</organism>
<name>A0A392RH24_9FABA</name>